<dbReference type="InterPro" id="IPR008756">
    <property type="entry name" value="Peptidase_M56"/>
</dbReference>
<dbReference type="AlphaFoldDB" id="A0A1G5WET2"/>
<feature type="transmembrane region" description="Helical" evidence="1">
    <location>
        <begin position="6"/>
        <end position="23"/>
    </location>
</feature>
<dbReference type="OrthoDB" id="1522859at2"/>
<dbReference type="Pfam" id="PF05569">
    <property type="entry name" value="Peptidase_M56"/>
    <property type="match status" value="1"/>
</dbReference>
<accession>A0A1G5WET2</accession>
<organism evidence="3 4">
    <name type="scientific">Algoriphagus alkaliphilus</name>
    <dbReference type="NCBI Taxonomy" id="279824"/>
    <lineage>
        <taxon>Bacteria</taxon>
        <taxon>Pseudomonadati</taxon>
        <taxon>Bacteroidota</taxon>
        <taxon>Cytophagia</taxon>
        <taxon>Cytophagales</taxon>
        <taxon>Cyclobacteriaceae</taxon>
        <taxon>Algoriphagus</taxon>
    </lineage>
</organism>
<keyword evidence="1" id="KW-1133">Transmembrane helix</keyword>
<dbReference type="PANTHER" id="PTHR34978">
    <property type="entry name" value="POSSIBLE SENSOR-TRANSDUCER PROTEIN BLAR"/>
    <property type="match status" value="1"/>
</dbReference>
<protein>
    <submittedName>
        <fullName evidence="3">BlaR1 peptidase M56</fullName>
    </submittedName>
</protein>
<dbReference type="PANTHER" id="PTHR34978:SF3">
    <property type="entry name" value="SLR0241 PROTEIN"/>
    <property type="match status" value="1"/>
</dbReference>
<keyword evidence="1" id="KW-0472">Membrane</keyword>
<gene>
    <name evidence="3" type="ORF">SAMN03080617_01023</name>
</gene>
<evidence type="ECO:0000256" key="1">
    <source>
        <dbReference type="SAM" id="Phobius"/>
    </source>
</evidence>
<proteinExistence type="predicted"/>
<name>A0A1G5WET2_9BACT</name>
<dbReference type="RefSeq" id="WP_092728869.1">
    <property type="nucleotide sequence ID" value="NZ_FMXE01000006.1"/>
</dbReference>
<feature type="domain" description="Peptidase M56" evidence="2">
    <location>
        <begin position="158"/>
        <end position="241"/>
    </location>
</feature>
<reference evidence="4" key="1">
    <citation type="submission" date="2016-10" db="EMBL/GenBank/DDBJ databases">
        <authorList>
            <person name="Varghese N."/>
            <person name="Submissions S."/>
        </authorList>
    </citation>
    <scope>NUCLEOTIDE SEQUENCE [LARGE SCALE GENOMIC DNA]</scope>
    <source>
        <strain evidence="4">DSM 22703</strain>
    </source>
</reference>
<dbReference type="CDD" id="cd07341">
    <property type="entry name" value="M56_BlaR1_MecR1_like"/>
    <property type="match status" value="1"/>
</dbReference>
<keyword evidence="4" id="KW-1185">Reference proteome</keyword>
<evidence type="ECO:0000259" key="2">
    <source>
        <dbReference type="Pfam" id="PF05569"/>
    </source>
</evidence>
<sequence>MISYLIKSAICLVILLLVHRLLLQREAIYQFNRFFLLAAVMGSFLIPLIELEVAAEVPIVFSEDALQEVEFSPDFKLHTDLALASDFVPETELAAKSFDWNLLFWSLYGLITLVFMIRFIRNIKLLLDKINQNIHVQFRGETLVLLSEKSLPFSFLSYIFVSRDYFESDQLSDAIFAHEQAHVRGRHTWDNLLIESLLVPFWFHPGLYLARQAIKLNHEFIADEAALLVTPLDQYKTFLLAMMSPRQSTGLASSLNFSLTKKRFEMMKRSSANSAKWVKILFILPVFAVLVYFFSEKVTAQAEEGGNFESGEVQANQKDIEIGILLRADNKIEVDGQIIVIQELAELVKSKNPENTLVRFSAATDVDMGFLSDVQKVLRENDLRRVIYEDVKVQKVNQVDTVYTILYGRPLYTPAGFENNYGENSSFGKKPIGGTITIGSVSPKSTKATSSITEPVDSYIPSSTSYQKQATEFQLKITKSGIFTQPTNEEIEELRTQFLALDQTYFNLSMEDRRKVQRASFPYAKIEKDGRITYKKFELLTPEERNALGC</sequence>
<dbReference type="EMBL" id="FMXE01000006">
    <property type="protein sequence ID" value="SDA55755.1"/>
    <property type="molecule type" value="Genomic_DNA"/>
</dbReference>
<dbReference type="InterPro" id="IPR052173">
    <property type="entry name" value="Beta-lactam_resp_regulator"/>
</dbReference>
<feature type="transmembrane region" description="Helical" evidence="1">
    <location>
        <begin position="102"/>
        <end position="120"/>
    </location>
</feature>
<feature type="transmembrane region" description="Helical" evidence="1">
    <location>
        <begin position="35"/>
        <end position="55"/>
    </location>
</feature>
<dbReference type="Proteomes" id="UP000198756">
    <property type="component" value="Unassembled WGS sequence"/>
</dbReference>
<feature type="transmembrane region" description="Helical" evidence="1">
    <location>
        <begin position="277"/>
        <end position="294"/>
    </location>
</feature>
<dbReference type="STRING" id="279824.SAMN03080617_01023"/>
<evidence type="ECO:0000313" key="3">
    <source>
        <dbReference type="EMBL" id="SDA55755.1"/>
    </source>
</evidence>
<evidence type="ECO:0000313" key="4">
    <source>
        <dbReference type="Proteomes" id="UP000198756"/>
    </source>
</evidence>
<keyword evidence="1" id="KW-0812">Transmembrane</keyword>